<sequence>MTVISIIFTSQSQTMHKSVVFVVLKDTKYTAVPHTSNVLHYLKLHGTTNMSIPSLYVILPKMTLVSILMTSVKKKEIPSNGSTTVKIAVILLIPNLF</sequence>
<comment type="caution">
    <text evidence="1">The sequence shown here is derived from an EMBL/GenBank/DDBJ whole genome shotgun (WGS) entry which is preliminary data.</text>
</comment>
<dbReference type="EMBL" id="PKMF04000049">
    <property type="protein sequence ID" value="KAK7855095.1"/>
    <property type="molecule type" value="Genomic_DNA"/>
</dbReference>
<accession>A0AAW0LUH9</accession>
<dbReference type="Proteomes" id="UP000237347">
    <property type="component" value="Unassembled WGS sequence"/>
</dbReference>
<keyword evidence="2" id="KW-1185">Reference proteome</keyword>
<proteinExistence type="predicted"/>
<dbReference type="AlphaFoldDB" id="A0AAW0LUH9"/>
<protein>
    <submittedName>
        <fullName evidence="1">Uncharacterized protein</fullName>
    </submittedName>
</protein>
<gene>
    <name evidence="1" type="ORF">CFP56_029732</name>
</gene>
<name>A0AAW0LUH9_QUESU</name>
<reference evidence="1 2" key="1">
    <citation type="journal article" date="2018" name="Sci. Data">
        <title>The draft genome sequence of cork oak.</title>
        <authorList>
            <person name="Ramos A.M."/>
            <person name="Usie A."/>
            <person name="Barbosa P."/>
            <person name="Barros P.M."/>
            <person name="Capote T."/>
            <person name="Chaves I."/>
            <person name="Simoes F."/>
            <person name="Abreu I."/>
            <person name="Carrasquinho I."/>
            <person name="Faro C."/>
            <person name="Guimaraes J.B."/>
            <person name="Mendonca D."/>
            <person name="Nobrega F."/>
            <person name="Rodrigues L."/>
            <person name="Saibo N.J.M."/>
            <person name="Varela M.C."/>
            <person name="Egas C."/>
            <person name="Matos J."/>
            <person name="Miguel C.M."/>
            <person name="Oliveira M.M."/>
            <person name="Ricardo C.P."/>
            <person name="Goncalves S."/>
        </authorList>
    </citation>
    <scope>NUCLEOTIDE SEQUENCE [LARGE SCALE GENOMIC DNA]</scope>
    <source>
        <strain evidence="2">cv. HL8</strain>
    </source>
</reference>
<evidence type="ECO:0000313" key="1">
    <source>
        <dbReference type="EMBL" id="KAK7855095.1"/>
    </source>
</evidence>
<organism evidence="1 2">
    <name type="scientific">Quercus suber</name>
    <name type="common">Cork oak</name>
    <dbReference type="NCBI Taxonomy" id="58331"/>
    <lineage>
        <taxon>Eukaryota</taxon>
        <taxon>Viridiplantae</taxon>
        <taxon>Streptophyta</taxon>
        <taxon>Embryophyta</taxon>
        <taxon>Tracheophyta</taxon>
        <taxon>Spermatophyta</taxon>
        <taxon>Magnoliopsida</taxon>
        <taxon>eudicotyledons</taxon>
        <taxon>Gunneridae</taxon>
        <taxon>Pentapetalae</taxon>
        <taxon>rosids</taxon>
        <taxon>fabids</taxon>
        <taxon>Fagales</taxon>
        <taxon>Fagaceae</taxon>
        <taxon>Quercus</taxon>
    </lineage>
</organism>
<evidence type="ECO:0000313" key="2">
    <source>
        <dbReference type="Proteomes" id="UP000237347"/>
    </source>
</evidence>